<evidence type="ECO:0000256" key="1">
    <source>
        <dbReference type="SAM" id="SignalP"/>
    </source>
</evidence>
<organism evidence="2 3">
    <name type="scientific">Xanthomonas bonasiae</name>
    <dbReference type="NCBI Taxonomy" id="2810351"/>
    <lineage>
        <taxon>Bacteria</taxon>
        <taxon>Pseudomonadati</taxon>
        <taxon>Pseudomonadota</taxon>
        <taxon>Gammaproteobacteria</taxon>
        <taxon>Lysobacterales</taxon>
        <taxon>Lysobacteraceae</taxon>
        <taxon>Xanthomonas</taxon>
    </lineage>
</organism>
<dbReference type="RefSeq" id="WP_206228839.1">
    <property type="nucleotide sequence ID" value="NZ_JAFIWB010000002.1"/>
</dbReference>
<accession>A0ABS3AY21</accession>
<reference evidence="2 3" key="1">
    <citation type="submission" date="2021-02" db="EMBL/GenBank/DDBJ databases">
        <title>Taxonomically Unique Crown Gall-Associated Xanthomonas Stains Have Deficiency in Virulence Repertories.</title>
        <authorList>
            <person name="Mafakheri H."/>
            <person name="Taghavi S.M."/>
            <person name="Dimkic I."/>
            <person name="Nemanja K."/>
            <person name="Osdaghi E."/>
        </authorList>
    </citation>
    <scope>NUCLEOTIDE SEQUENCE [LARGE SCALE GENOMIC DNA]</scope>
    <source>
        <strain evidence="2 3">FX4</strain>
    </source>
</reference>
<dbReference type="InterPro" id="IPR011990">
    <property type="entry name" value="TPR-like_helical_dom_sf"/>
</dbReference>
<protein>
    <recommendedName>
        <fullName evidence="4">Outer membrane assembly lipoprotein YfiO</fullName>
    </recommendedName>
</protein>
<dbReference type="Gene3D" id="1.25.40.10">
    <property type="entry name" value="Tetratricopeptide repeat domain"/>
    <property type="match status" value="1"/>
</dbReference>
<proteinExistence type="predicted"/>
<sequence>MPLRRSRRIWSAGFAMDIGRSVVARLAALLLCACLAAPALASSDAGCDSSLLLDFGDYSGCQNTVALAPGSDTRVNLLLLMRDGAAPAVAPASPLEPAFTWEAAVQALQPPATDQVAAADGMLDGEANRCNSNARGGSEFNEALNANARVPAAEKARLVQARPAQCPDQQIAAPDGVSSAAGREFAQYLQAASAFYAGAFDASAQGFDTLAKAADPWLRETARYMLGRVALNAAQVDGFDEYGVQRDPPQFDQAALARAERGFAAYLHDYPQGRYAVSARGLLRRVYWLGGDTPKLAAEYERLLRLPAAQRGLSDQELAQEIDNKLLANAAPAALTTPLLLAVADLKAMRSGDGSDGHGLSPAALEAQRPRFAGEPDLFALLLSSYQYYVARSPAQALRLLDAGKGPAKRGSVAFAAAMLKGLALEDTGAPDLAAYWRRLLDSAEPALQQPLVQLALARRLERDRALDQAFAADSPIVNQAIRDQLLIYAAGADLLRRRATATDVPAHERELAAFVLLYKELSRGQAKAFLQDRVLLADVPHDTSDPRPGPYWLPQSSPPLAVFSGPFEQGEDACPAIEAVAKTLASAPADAHAQLCVAEFVRVMNWDHLPINLPPSATELGGAPSQFPGPAYFRLPVYQRVIDAADVPANDKAYALYRAINCYAPSGNNGCGGKDVPVSERKRWFQRLKREFPSTAWAQDLKYYW</sequence>
<keyword evidence="1" id="KW-0732">Signal</keyword>
<evidence type="ECO:0008006" key="4">
    <source>
        <dbReference type="Google" id="ProtNLM"/>
    </source>
</evidence>
<evidence type="ECO:0000313" key="2">
    <source>
        <dbReference type="EMBL" id="MBN6101254.1"/>
    </source>
</evidence>
<gene>
    <name evidence="2" type="ORF">JR064_03630</name>
</gene>
<dbReference type="EMBL" id="JAFIWB010000002">
    <property type="protein sequence ID" value="MBN6101254.1"/>
    <property type="molecule type" value="Genomic_DNA"/>
</dbReference>
<dbReference type="Proteomes" id="UP000695802">
    <property type="component" value="Unassembled WGS sequence"/>
</dbReference>
<comment type="caution">
    <text evidence="2">The sequence shown here is derived from an EMBL/GenBank/DDBJ whole genome shotgun (WGS) entry which is preliminary data.</text>
</comment>
<name>A0ABS3AY21_9XANT</name>
<evidence type="ECO:0000313" key="3">
    <source>
        <dbReference type="Proteomes" id="UP000695802"/>
    </source>
</evidence>
<feature type="signal peptide" evidence="1">
    <location>
        <begin position="1"/>
        <end position="41"/>
    </location>
</feature>
<feature type="chain" id="PRO_5046659537" description="Outer membrane assembly lipoprotein YfiO" evidence="1">
    <location>
        <begin position="42"/>
        <end position="706"/>
    </location>
</feature>
<keyword evidence="3" id="KW-1185">Reference proteome</keyword>